<dbReference type="PANTHER" id="PTHR43312:SF2">
    <property type="entry name" value="OXIDOREDUCTASE"/>
    <property type="match status" value="1"/>
</dbReference>
<dbReference type="InterPro" id="IPR053135">
    <property type="entry name" value="AKR2_Oxidoreductase"/>
</dbReference>
<evidence type="ECO:0000259" key="4">
    <source>
        <dbReference type="PROSITE" id="PS51379"/>
    </source>
</evidence>
<dbReference type="InterPro" id="IPR017896">
    <property type="entry name" value="4Fe4S_Fe-S-bd"/>
</dbReference>
<dbReference type="InterPro" id="IPR009051">
    <property type="entry name" value="Helical_ferredxn"/>
</dbReference>
<evidence type="ECO:0000313" key="5">
    <source>
        <dbReference type="EMBL" id="QKN23637.1"/>
    </source>
</evidence>
<dbReference type="KEGG" id="clf:GJQ69_03585"/>
<reference evidence="7 8" key="1">
    <citation type="submission" date="2019-11" db="EMBL/GenBank/DDBJ databases">
        <authorList>
            <person name="Ren C."/>
            <person name="Wang H."/>
            <person name="Xu Y."/>
        </authorList>
    </citation>
    <scope>NUCLEOTIDE SEQUENCE [LARGE SCALE GENOMIC DNA]</scope>
    <source>
        <strain evidence="8">JNU-WLY1368</strain>
        <strain evidence="5 7">LBM 19010</strain>
    </source>
</reference>
<proteinExistence type="predicted"/>
<dbReference type="RefSeq" id="WP_086036020.1">
    <property type="nucleotide sequence ID" value="NZ_CP046051.1"/>
</dbReference>
<protein>
    <submittedName>
        <fullName evidence="5">Aldo/keto reductase</fullName>
    </submittedName>
</protein>
<evidence type="ECO:0000313" key="7">
    <source>
        <dbReference type="Proteomes" id="UP000501316"/>
    </source>
</evidence>
<feature type="domain" description="4Fe-4S ferredoxin-type" evidence="4">
    <location>
        <begin position="336"/>
        <end position="364"/>
    </location>
</feature>
<keyword evidence="2" id="KW-0408">Iron</keyword>
<dbReference type="Gene3D" id="1.10.1060.10">
    <property type="entry name" value="Alpha-helical ferredoxin"/>
    <property type="match status" value="1"/>
</dbReference>
<keyword evidence="3" id="KW-0411">Iron-sulfur</keyword>
<dbReference type="GO" id="GO:0046872">
    <property type="term" value="F:metal ion binding"/>
    <property type="evidence" value="ECO:0007669"/>
    <property type="project" value="UniProtKB-KW"/>
</dbReference>
<dbReference type="Pfam" id="PF13187">
    <property type="entry name" value="Fer4_9"/>
    <property type="match status" value="1"/>
</dbReference>
<dbReference type="Gene3D" id="3.20.20.100">
    <property type="entry name" value="NADP-dependent oxidoreductase domain"/>
    <property type="match status" value="1"/>
</dbReference>
<dbReference type="PROSITE" id="PS51379">
    <property type="entry name" value="4FE4S_FER_2"/>
    <property type="match status" value="1"/>
</dbReference>
<evidence type="ECO:0000256" key="3">
    <source>
        <dbReference type="ARBA" id="ARBA00023014"/>
    </source>
</evidence>
<dbReference type="InterPro" id="IPR023210">
    <property type="entry name" value="NADP_OxRdtase_dom"/>
</dbReference>
<dbReference type="SUPFAM" id="SSF51430">
    <property type="entry name" value="NAD(P)-linked oxidoreductase"/>
    <property type="match status" value="1"/>
</dbReference>
<dbReference type="AlphaFoldDB" id="A0A859DNQ3"/>
<dbReference type="Proteomes" id="UP000509623">
    <property type="component" value="Chromosome"/>
</dbReference>
<accession>A0A859DNQ3</accession>
<dbReference type="GO" id="GO:0051536">
    <property type="term" value="F:iron-sulfur cluster binding"/>
    <property type="evidence" value="ECO:0007669"/>
    <property type="project" value="UniProtKB-KW"/>
</dbReference>
<keyword evidence="8" id="KW-1185">Reference proteome</keyword>
<reference evidence="6" key="3">
    <citation type="journal article" date="2022" name="Int. J. Syst. Evol. Microbiol.">
        <title>Caproicibacterium lactatifermentans sp. nov., isolated from pit clay used for the production of Chinese strong aroma-type liquor.</title>
        <authorList>
            <person name="Wang H."/>
            <person name="Gu Y."/>
            <person name="Zhao D."/>
            <person name="Qiao Z."/>
            <person name="Zheng J."/>
            <person name="Gao J."/>
            <person name="Ren C."/>
            <person name="Xu Y."/>
        </authorList>
    </citation>
    <scope>NUCLEOTIDE SEQUENCE</scope>
    <source>
        <strain evidence="6">JNU-WLY1368</strain>
    </source>
</reference>
<dbReference type="CDD" id="cd19096">
    <property type="entry name" value="AKR_Fe-S_oxidoreductase"/>
    <property type="match status" value="1"/>
</dbReference>
<gene>
    <name evidence="5" type="ORF">GJQ69_03585</name>
    <name evidence="6" type="ORF">GKP14_00790</name>
</gene>
<reference evidence="6" key="2">
    <citation type="journal article" date="2021" name="Appl. Environ. Microbiol.">
        <title>Adaptability of a Caproate-Producing Bacterium Contributes to Its Dominance in an Anaerobic Fermentation System.</title>
        <authorList>
            <person name="Wang H."/>
            <person name="Gu Y."/>
            <person name="Zhou W."/>
            <person name="Zhao D."/>
            <person name="Qiao Z."/>
            <person name="Zheng J."/>
            <person name="Gao J."/>
            <person name="Chen X."/>
            <person name="Ren C."/>
            <person name="Xu Y."/>
        </authorList>
    </citation>
    <scope>NUCLEOTIDE SEQUENCE</scope>
    <source>
        <strain evidence="6">JNU-WLY1368</strain>
    </source>
</reference>
<sequence length="378" mass="43211">MISRGYRNTDAHPSLLGFGTMRLPRLQSDKPEIDVPRAQELIDYAYAHGVNYYDTAYMYHDGLSEEFIGQALRKYPRESYFLADKMPAWSMTDQSQVDKIFQTQLVRCGVSYFDFYLCHGLDRHMLEKFRKFHILDYLKQKKAEGTIRQLGFSFHDTPEVLEQILEAYDWDFAQIQLNYFDWIAQNAEKQYRLLAERGIPVVVMEPVRGGALAALCPAAEKLLKAAEPQASLASWAIRFVASLPGVMTMLSGMNSAEQVRDNVQLLSDFHPLTADERRTLGQAVDLYRAYLTIPCTGCRYCMECPSGVEIPTLFRLYNEYKVSHRETDFLTAYKALTEKQRASACIGCGNCAQHCPQHIDIPAKMKEICATIEKILND</sequence>
<dbReference type="InterPro" id="IPR036812">
    <property type="entry name" value="NAD(P)_OxRdtase_dom_sf"/>
</dbReference>
<organism evidence="5 7">
    <name type="scientific">Caproicibacterium lactatifermentans</name>
    <dbReference type="NCBI Taxonomy" id="2666138"/>
    <lineage>
        <taxon>Bacteria</taxon>
        <taxon>Bacillati</taxon>
        <taxon>Bacillota</taxon>
        <taxon>Clostridia</taxon>
        <taxon>Eubacteriales</taxon>
        <taxon>Oscillospiraceae</taxon>
        <taxon>Caproicibacterium</taxon>
    </lineage>
</organism>
<evidence type="ECO:0000313" key="6">
    <source>
        <dbReference type="EMBL" id="QKO29690.1"/>
    </source>
</evidence>
<dbReference type="Proteomes" id="UP000501316">
    <property type="component" value="Chromosome"/>
</dbReference>
<dbReference type="Pfam" id="PF00248">
    <property type="entry name" value="Aldo_ket_red"/>
    <property type="match status" value="1"/>
</dbReference>
<evidence type="ECO:0000256" key="1">
    <source>
        <dbReference type="ARBA" id="ARBA00022723"/>
    </source>
</evidence>
<dbReference type="PANTHER" id="PTHR43312">
    <property type="entry name" value="D-THREO-ALDOSE 1-DEHYDROGENASE"/>
    <property type="match status" value="1"/>
</dbReference>
<name>A0A859DNQ3_9FIRM</name>
<evidence type="ECO:0000256" key="2">
    <source>
        <dbReference type="ARBA" id="ARBA00023004"/>
    </source>
</evidence>
<dbReference type="EMBL" id="CP046051">
    <property type="protein sequence ID" value="QKN23637.1"/>
    <property type="molecule type" value="Genomic_DNA"/>
</dbReference>
<dbReference type="PROSITE" id="PS00198">
    <property type="entry name" value="4FE4S_FER_1"/>
    <property type="match status" value="1"/>
</dbReference>
<keyword evidence="1" id="KW-0479">Metal-binding</keyword>
<dbReference type="EMBL" id="CP046161">
    <property type="protein sequence ID" value="QKO29690.1"/>
    <property type="molecule type" value="Genomic_DNA"/>
</dbReference>
<dbReference type="SUPFAM" id="SSF46548">
    <property type="entry name" value="alpha-helical ferredoxin"/>
    <property type="match status" value="1"/>
</dbReference>
<dbReference type="InterPro" id="IPR017900">
    <property type="entry name" value="4Fe4S_Fe_S_CS"/>
</dbReference>
<evidence type="ECO:0000313" key="8">
    <source>
        <dbReference type="Proteomes" id="UP000509623"/>
    </source>
</evidence>